<name>A0AAU2H888_9ACTN</name>
<dbReference type="AlphaFoldDB" id="A0AAU2H888"/>
<feature type="compositionally biased region" description="Basic and acidic residues" evidence="1">
    <location>
        <begin position="72"/>
        <end position="82"/>
    </location>
</feature>
<protein>
    <submittedName>
        <fullName evidence="2">Uncharacterized protein</fullName>
    </submittedName>
</protein>
<feature type="region of interest" description="Disordered" evidence="1">
    <location>
        <begin position="63"/>
        <end position="82"/>
    </location>
</feature>
<organism evidence="2">
    <name type="scientific">Streptomyces sp. NBC_00060</name>
    <dbReference type="NCBI Taxonomy" id="2975636"/>
    <lineage>
        <taxon>Bacteria</taxon>
        <taxon>Bacillati</taxon>
        <taxon>Actinomycetota</taxon>
        <taxon>Actinomycetes</taxon>
        <taxon>Kitasatosporales</taxon>
        <taxon>Streptomycetaceae</taxon>
        <taxon>Streptomyces</taxon>
    </lineage>
</organism>
<evidence type="ECO:0000313" key="2">
    <source>
        <dbReference type="EMBL" id="WTU43714.1"/>
    </source>
</evidence>
<accession>A0AAU2H888</accession>
<sequence length="133" mass="13925">MTYAVADLGGGTTEVSVVADGVVQMTGYAGGGEASVGEFTPAQARELAAALVRAADEAENLAPSEPVSVKAQDLRRGDVRDGDRSMTVDRVKVDGAISTAHVTWKSDAGRTWTQSYAMDTDIRLRRRGPQAAG</sequence>
<reference evidence="2" key="1">
    <citation type="submission" date="2022-10" db="EMBL/GenBank/DDBJ databases">
        <title>The complete genomes of actinobacterial strains from the NBC collection.</title>
        <authorList>
            <person name="Joergensen T.S."/>
            <person name="Alvarez Arevalo M."/>
            <person name="Sterndorff E.B."/>
            <person name="Faurdal D."/>
            <person name="Vuksanovic O."/>
            <person name="Mourched A.-S."/>
            <person name="Charusanti P."/>
            <person name="Shaw S."/>
            <person name="Blin K."/>
            <person name="Weber T."/>
        </authorList>
    </citation>
    <scope>NUCLEOTIDE SEQUENCE</scope>
    <source>
        <strain evidence="2">NBC_00060</strain>
    </source>
</reference>
<dbReference type="EMBL" id="CP108253">
    <property type="protein sequence ID" value="WTU43714.1"/>
    <property type="molecule type" value="Genomic_DNA"/>
</dbReference>
<evidence type="ECO:0000256" key="1">
    <source>
        <dbReference type="SAM" id="MobiDB-lite"/>
    </source>
</evidence>
<proteinExistence type="predicted"/>
<dbReference type="InterPro" id="IPR043129">
    <property type="entry name" value="ATPase_NBD"/>
</dbReference>
<gene>
    <name evidence="2" type="ORF">OHV25_31145</name>
</gene>
<dbReference type="SUPFAM" id="SSF53067">
    <property type="entry name" value="Actin-like ATPase domain"/>
    <property type="match status" value="1"/>
</dbReference>